<keyword evidence="1" id="KW-0805">Transcription regulation</keyword>
<dbReference type="InterPro" id="IPR014710">
    <property type="entry name" value="RmlC-like_jellyroll"/>
</dbReference>
<dbReference type="InterPro" id="IPR011051">
    <property type="entry name" value="RmlC_Cupin_sf"/>
</dbReference>
<keyword evidence="3" id="KW-0804">Transcription</keyword>
<dbReference type="SUPFAM" id="SSF46689">
    <property type="entry name" value="Homeodomain-like"/>
    <property type="match status" value="2"/>
</dbReference>
<dbReference type="Gene3D" id="1.10.10.60">
    <property type="entry name" value="Homeodomain-like"/>
    <property type="match status" value="2"/>
</dbReference>
<dbReference type="AlphaFoldDB" id="A0A1G7CL63"/>
<evidence type="ECO:0000256" key="2">
    <source>
        <dbReference type="ARBA" id="ARBA00023125"/>
    </source>
</evidence>
<dbReference type="SUPFAM" id="SSF51182">
    <property type="entry name" value="RmlC-like cupins"/>
    <property type="match status" value="1"/>
</dbReference>
<keyword evidence="6" id="KW-1185">Reference proteome</keyword>
<evidence type="ECO:0000313" key="5">
    <source>
        <dbReference type="EMBL" id="SDE39961.1"/>
    </source>
</evidence>
<dbReference type="EMBL" id="FNBA01000001">
    <property type="protein sequence ID" value="SDE39961.1"/>
    <property type="molecule type" value="Genomic_DNA"/>
</dbReference>
<dbReference type="SMART" id="SM00342">
    <property type="entry name" value="HTH_ARAC"/>
    <property type="match status" value="1"/>
</dbReference>
<dbReference type="InterPro" id="IPR020449">
    <property type="entry name" value="Tscrpt_reg_AraC-type_HTH"/>
</dbReference>
<proteinExistence type="predicted"/>
<dbReference type="PROSITE" id="PS01124">
    <property type="entry name" value="HTH_ARAC_FAMILY_2"/>
    <property type="match status" value="1"/>
</dbReference>
<dbReference type="InterPro" id="IPR013096">
    <property type="entry name" value="Cupin_2"/>
</dbReference>
<dbReference type="PANTHER" id="PTHR43280">
    <property type="entry name" value="ARAC-FAMILY TRANSCRIPTIONAL REGULATOR"/>
    <property type="match status" value="1"/>
</dbReference>
<dbReference type="Proteomes" id="UP000199321">
    <property type="component" value="Unassembled WGS sequence"/>
</dbReference>
<dbReference type="GO" id="GO:0003700">
    <property type="term" value="F:DNA-binding transcription factor activity"/>
    <property type="evidence" value="ECO:0007669"/>
    <property type="project" value="InterPro"/>
</dbReference>
<evidence type="ECO:0000256" key="3">
    <source>
        <dbReference type="ARBA" id="ARBA00023163"/>
    </source>
</evidence>
<name>A0A1G7CL63_9FLAO</name>
<organism evidence="5 6">
    <name type="scientific">Ulvibacter litoralis</name>
    <dbReference type="NCBI Taxonomy" id="227084"/>
    <lineage>
        <taxon>Bacteria</taxon>
        <taxon>Pseudomonadati</taxon>
        <taxon>Bacteroidota</taxon>
        <taxon>Flavobacteriia</taxon>
        <taxon>Flavobacteriales</taxon>
        <taxon>Flavobacteriaceae</taxon>
        <taxon>Ulvibacter</taxon>
    </lineage>
</organism>
<evidence type="ECO:0000313" key="6">
    <source>
        <dbReference type="Proteomes" id="UP000199321"/>
    </source>
</evidence>
<dbReference type="OrthoDB" id="1410704at2"/>
<dbReference type="PRINTS" id="PR00032">
    <property type="entry name" value="HTHARAC"/>
</dbReference>
<dbReference type="InterPro" id="IPR009057">
    <property type="entry name" value="Homeodomain-like_sf"/>
</dbReference>
<accession>A0A1G7CL63</accession>
<dbReference type="Pfam" id="PF07883">
    <property type="entry name" value="Cupin_2"/>
    <property type="match status" value="1"/>
</dbReference>
<sequence>MKVLPFTIPKSKKDTLLLQEDKGASFYALLHQHKELQISYIKEGEGALIVGDTVTFYKAGDILVLGGNLPHVFKSDTSKGASSHMRTVFFTENSFGADFFKVEELKSLQSFFRKAANGFRVLSKNTKIKTQLEALFTASKLDRFILFLQLLKEVNTATYESLSLFVSEKKYNDIEGQRMSAVFEYTMNHFQKEITLSDIAAEAAMTKNAFCRYFKKRTNKTYVTFLNELRIEESCKLMLSNKDFSIAEIAELCGFQNISNFNRIFKSQKGKTPRAFRKGQVFIKN</sequence>
<evidence type="ECO:0000256" key="1">
    <source>
        <dbReference type="ARBA" id="ARBA00023015"/>
    </source>
</evidence>
<feature type="domain" description="HTH araC/xylS-type" evidence="4">
    <location>
        <begin position="180"/>
        <end position="279"/>
    </location>
</feature>
<dbReference type="PANTHER" id="PTHR43280:SF27">
    <property type="entry name" value="TRANSCRIPTIONAL REGULATOR MTLR"/>
    <property type="match status" value="1"/>
</dbReference>
<reference evidence="5 6" key="1">
    <citation type="submission" date="2016-10" db="EMBL/GenBank/DDBJ databases">
        <authorList>
            <person name="de Groot N.N."/>
        </authorList>
    </citation>
    <scope>NUCLEOTIDE SEQUENCE [LARGE SCALE GENOMIC DNA]</scope>
    <source>
        <strain evidence="5 6">DSM 16195</strain>
    </source>
</reference>
<dbReference type="InterPro" id="IPR018060">
    <property type="entry name" value="HTH_AraC"/>
</dbReference>
<dbReference type="InterPro" id="IPR018062">
    <property type="entry name" value="HTH_AraC-typ_CS"/>
</dbReference>
<dbReference type="Pfam" id="PF12833">
    <property type="entry name" value="HTH_18"/>
    <property type="match status" value="1"/>
</dbReference>
<evidence type="ECO:0000259" key="4">
    <source>
        <dbReference type="PROSITE" id="PS01124"/>
    </source>
</evidence>
<protein>
    <submittedName>
        <fullName evidence="5">AraC-type DNA-binding protein</fullName>
    </submittedName>
</protein>
<dbReference type="GO" id="GO:0043565">
    <property type="term" value="F:sequence-specific DNA binding"/>
    <property type="evidence" value="ECO:0007669"/>
    <property type="project" value="InterPro"/>
</dbReference>
<dbReference type="STRING" id="227084.SAMN05421855_101439"/>
<gene>
    <name evidence="5" type="ORF">SAMN05421855_101439</name>
</gene>
<keyword evidence="2 5" id="KW-0238">DNA-binding</keyword>
<dbReference type="PROSITE" id="PS00041">
    <property type="entry name" value="HTH_ARAC_FAMILY_1"/>
    <property type="match status" value="1"/>
</dbReference>
<dbReference type="Gene3D" id="2.60.120.10">
    <property type="entry name" value="Jelly Rolls"/>
    <property type="match status" value="1"/>
</dbReference>